<keyword evidence="3" id="KW-1185">Reference proteome</keyword>
<dbReference type="InterPro" id="IPR029058">
    <property type="entry name" value="AB_hydrolase_fold"/>
</dbReference>
<name>A0A9P6VPF7_9HELO</name>
<reference evidence="2" key="1">
    <citation type="submission" date="2019-07" db="EMBL/GenBank/DDBJ databases">
        <title>Hyphodiscus hymeniophilus genome sequencing and assembly.</title>
        <authorList>
            <person name="Kramer G."/>
            <person name="Nodwell J."/>
        </authorList>
    </citation>
    <scope>NUCLEOTIDE SEQUENCE</scope>
    <source>
        <strain evidence="2">ATCC 34498</strain>
    </source>
</reference>
<dbReference type="GO" id="GO:0016020">
    <property type="term" value="C:membrane"/>
    <property type="evidence" value="ECO:0007669"/>
    <property type="project" value="TreeGrafter"/>
</dbReference>
<dbReference type="PANTHER" id="PTHR12277">
    <property type="entry name" value="ALPHA/BETA HYDROLASE DOMAIN-CONTAINING PROTEIN"/>
    <property type="match status" value="1"/>
</dbReference>
<dbReference type="AlphaFoldDB" id="A0A9P6VPF7"/>
<gene>
    <name evidence="2" type="ORF">D0Z07_2119</name>
</gene>
<dbReference type="Pfam" id="PF07859">
    <property type="entry name" value="Abhydrolase_3"/>
    <property type="match status" value="1"/>
</dbReference>
<feature type="domain" description="Alpha/beta hydrolase fold-3" evidence="1">
    <location>
        <begin position="22"/>
        <end position="177"/>
    </location>
</feature>
<protein>
    <recommendedName>
        <fullName evidence="1">Alpha/beta hydrolase fold-3 domain-containing protein</fullName>
    </recommendedName>
</protein>
<evidence type="ECO:0000313" key="2">
    <source>
        <dbReference type="EMBL" id="KAG0651280.1"/>
    </source>
</evidence>
<dbReference type="PANTHER" id="PTHR12277:SF64">
    <property type="entry name" value="SUPERFAMILY HYDROLASE, PUTATIVE (AFU_ORTHOLOGUE AFUA_3G01760)-RELATED"/>
    <property type="match status" value="1"/>
</dbReference>
<dbReference type="InterPro" id="IPR013094">
    <property type="entry name" value="AB_hydrolase_3"/>
</dbReference>
<sequence length="213" mass="23781">MVCCSYRGYWTSKGRPSERGIFRDAEAALGWIKSDHEHHSRNRPVQVIIWGQSIGAGVAANLASQQDPLSKGLWIRALILETPFLSIKAMLETLYPQKWLPYRYLWPFLRNHLDSSKALGLLGDNIIAKGARVPKVLILEAGRDELVPRSHGDMLERRCIDVGLAVERQVVGSALHNEILVRPGGRNAVVEAIRNSGKTTYHKKSGEQVECHG</sequence>
<dbReference type="OrthoDB" id="10249433at2759"/>
<dbReference type="GO" id="GO:0008474">
    <property type="term" value="F:palmitoyl-(protein) hydrolase activity"/>
    <property type="evidence" value="ECO:0007669"/>
    <property type="project" value="TreeGrafter"/>
</dbReference>
<dbReference type="SUPFAM" id="SSF53474">
    <property type="entry name" value="alpha/beta-Hydrolases"/>
    <property type="match status" value="1"/>
</dbReference>
<evidence type="ECO:0000259" key="1">
    <source>
        <dbReference type="Pfam" id="PF07859"/>
    </source>
</evidence>
<dbReference type="EMBL" id="VNKQ01000004">
    <property type="protein sequence ID" value="KAG0651280.1"/>
    <property type="molecule type" value="Genomic_DNA"/>
</dbReference>
<dbReference type="Proteomes" id="UP000785200">
    <property type="component" value="Unassembled WGS sequence"/>
</dbReference>
<proteinExistence type="predicted"/>
<accession>A0A9P6VPF7</accession>
<organism evidence="2 3">
    <name type="scientific">Hyphodiscus hymeniophilus</name>
    <dbReference type="NCBI Taxonomy" id="353542"/>
    <lineage>
        <taxon>Eukaryota</taxon>
        <taxon>Fungi</taxon>
        <taxon>Dikarya</taxon>
        <taxon>Ascomycota</taxon>
        <taxon>Pezizomycotina</taxon>
        <taxon>Leotiomycetes</taxon>
        <taxon>Helotiales</taxon>
        <taxon>Hyphodiscaceae</taxon>
        <taxon>Hyphodiscus</taxon>
    </lineage>
</organism>
<comment type="caution">
    <text evidence="2">The sequence shown here is derived from an EMBL/GenBank/DDBJ whole genome shotgun (WGS) entry which is preliminary data.</text>
</comment>
<dbReference type="Gene3D" id="3.40.50.1820">
    <property type="entry name" value="alpha/beta hydrolase"/>
    <property type="match status" value="1"/>
</dbReference>
<evidence type="ECO:0000313" key="3">
    <source>
        <dbReference type="Proteomes" id="UP000785200"/>
    </source>
</evidence>